<keyword evidence="3" id="KW-1185">Reference proteome</keyword>
<name>A0AAN8YQ57_SOLBU</name>
<dbReference type="Proteomes" id="UP001371456">
    <property type="component" value="Unassembled WGS sequence"/>
</dbReference>
<sequence length="20" mass="2133">MEAQRDLAKIGSEGSALIDE</sequence>
<reference evidence="2 3" key="1">
    <citation type="submission" date="2024-02" db="EMBL/GenBank/DDBJ databases">
        <title>de novo genome assembly of Solanum bulbocastanum strain 11H21.</title>
        <authorList>
            <person name="Hosaka A.J."/>
        </authorList>
    </citation>
    <scope>NUCLEOTIDE SEQUENCE [LARGE SCALE GENOMIC DNA]</scope>
    <source>
        <tissue evidence="2">Young leaves</tissue>
    </source>
</reference>
<feature type="region of interest" description="Disordered" evidence="1">
    <location>
        <begin position="1"/>
        <end position="20"/>
    </location>
</feature>
<evidence type="ECO:0000313" key="2">
    <source>
        <dbReference type="EMBL" id="KAK6803669.1"/>
    </source>
</evidence>
<proteinExistence type="predicted"/>
<evidence type="ECO:0000313" key="3">
    <source>
        <dbReference type="Proteomes" id="UP001371456"/>
    </source>
</evidence>
<dbReference type="EMBL" id="JBANQN010000001">
    <property type="protein sequence ID" value="KAK6803669.1"/>
    <property type="molecule type" value="Genomic_DNA"/>
</dbReference>
<protein>
    <submittedName>
        <fullName evidence="2">Uncharacterized protein</fullName>
    </submittedName>
</protein>
<comment type="caution">
    <text evidence="2">The sequence shown here is derived from an EMBL/GenBank/DDBJ whole genome shotgun (WGS) entry which is preliminary data.</text>
</comment>
<organism evidence="2 3">
    <name type="scientific">Solanum bulbocastanum</name>
    <name type="common">Wild potato</name>
    <dbReference type="NCBI Taxonomy" id="147425"/>
    <lineage>
        <taxon>Eukaryota</taxon>
        <taxon>Viridiplantae</taxon>
        <taxon>Streptophyta</taxon>
        <taxon>Embryophyta</taxon>
        <taxon>Tracheophyta</taxon>
        <taxon>Spermatophyta</taxon>
        <taxon>Magnoliopsida</taxon>
        <taxon>eudicotyledons</taxon>
        <taxon>Gunneridae</taxon>
        <taxon>Pentapetalae</taxon>
        <taxon>asterids</taxon>
        <taxon>lamiids</taxon>
        <taxon>Solanales</taxon>
        <taxon>Solanaceae</taxon>
        <taxon>Solanoideae</taxon>
        <taxon>Solaneae</taxon>
        <taxon>Solanum</taxon>
    </lineage>
</organism>
<evidence type="ECO:0000256" key="1">
    <source>
        <dbReference type="SAM" id="MobiDB-lite"/>
    </source>
</evidence>
<dbReference type="AlphaFoldDB" id="A0AAN8YQ57"/>
<accession>A0AAN8YQ57</accession>
<gene>
    <name evidence="2" type="ORF">RDI58_001453</name>
</gene>